<dbReference type="Proteomes" id="UP000530514">
    <property type="component" value="Unassembled WGS sequence"/>
</dbReference>
<evidence type="ECO:0000313" key="4">
    <source>
        <dbReference type="Proteomes" id="UP000530514"/>
    </source>
</evidence>
<dbReference type="OrthoDB" id="465705at2"/>
<accession>A0A7W1XBT6</accession>
<keyword evidence="3" id="KW-0489">Methyltransferase</keyword>
<name>A0A7W1XBT6_9BACL</name>
<dbReference type="GO" id="GO:0008168">
    <property type="term" value="F:methyltransferase activity"/>
    <property type="evidence" value="ECO:0007669"/>
    <property type="project" value="UniProtKB-KW"/>
</dbReference>
<keyword evidence="1 3" id="KW-0808">Transferase</keyword>
<dbReference type="GO" id="GO:0032259">
    <property type="term" value="P:methylation"/>
    <property type="evidence" value="ECO:0007669"/>
    <property type="project" value="UniProtKB-KW"/>
</dbReference>
<dbReference type="CDD" id="cd02440">
    <property type="entry name" value="AdoMet_MTases"/>
    <property type="match status" value="1"/>
</dbReference>
<dbReference type="AlphaFoldDB" id="A0A7W1XBT6"/>
<dbReference type="Pfam" id="PF13649">
    <property type="entry name" value="Methyltransf_25"/>
    <property type="match status" value="1"/>
</dbReference>
<dbReference type="InterPro" id="IPR041698">
    <property type="entry name" value="Methyltransf_25"/>
</dbReference>
<dbReference type="RefSeq" id="WP_033099915.1">
    <property type="nucleotide sequence ID" value="NZ_JACEIP010000021.1"/>
</dbReference>
<dbReference type="SUPFAM" id="SSF53335">
    <property type="entry name" value="S-adenosyl-L-methionine-dependent methyltransferases"/>
    <property type="match status" value="1"/>
</dbReference>
<evidence type="ECO:0000256" key="1">
    <source>
        <dbReference type="ARBA" id="ARBA00022679"/>
    </source>
</evidence>
<proteinExistence type="predicted"/>
<protein>
    <submittedName>
        <fullName evidence="3">Methyltransferase domain-containing protein</fullName>
    </submittedName>
</protein>
<dbReference type="PANTHER" id="PTHR43861">
    <property type="entry name" value="TRANS-ACONITATE 2-METHYLTRANSFERASE-RELATED"/>
    <property type="match status" value="1"/>
</dbReference>
<evidence type="ECO:0000313" key="3">
    <source>
        <dbReference type="EMBL" id="MBA4543783.1"/>
    </source>
</evidence>
<sequence>MKQEKQRGEWQDRDTALFLRYGHIFVPEREEWGRTFTDLIPFERDESFVAVEIGAGGGWLSETILTQYPNSKVIALDGSQQMIRHARRRLQSFGDRVEFRLFNLFDYEWYRMFDEKIHCFVSSLVIHHLDGEQKRALFKGLYSVLEPGGALLIADIMKETSEYARIHMGRAWDEETARRSLDFEGNLQAFNQFQKEKWNLFHYPDPAVDKPSTLPEQLGWLQEAGFTGVDAFWVKAGHALFGGYKRGEK</sequence>
<reference evidence="3 4" key="1">
    <citation type="submission" date="2020-07" db="EMBL/GenBank/DDBJ databases">
        <authorList>
            <person name="Feng H."/>
        </authorList>
    </citation>
    <scope>NUCLEOTIDE SEQUENCE [LARGE SCALE GENOMIC DNA]</scope>
    <source>
        <strain evidence="4">s-11</strain>
    </source>
</reference>
<evidence type="ECO:0000259" key="2">
    <source>
        <dbReference type="Pfam" id="PF13649"/>
    </source>
</evidence>
<gene>
    <name evidence="3" type="ORF">H1164_12870</name>
</gene>
<organism evidence="3 4">
    <name type="scientific">Thermoactinomyces daqus</name>
    <dbReference type="NCBI Taxonomy" id="1329516"/>
    <lineage>
        <taxon>Bacteria</taxon>
        <taxon>Bacillati</taxon>
        <taxon>Bacillota</taxon>
        <taxon>Bacilli</taxon>
        <taxon>Bacillales</taxon>
        <taxon>Thermoactinomycetaceae</taxon>
        <taxon>Thermoactinomyces</taxon>
    </lineage>
</organism>
<comment type="caution">
    <text evidence="3">The sequence shown here is derived from an EMBL/GenBank/DDBJ whole genome shotgun (WGS) entry which is preliminary data.</text>
</comment>
<dbReference type="EMBL" id="JACEIP010000021">
    <property type="protein sequence ID" value="MBA4543783.1"/>
    <property type="molecule type" value="Genomic_DNA"/>
</dbReference>
<dbReference type="Gene3D" id="3.40.50.150">
    <property type="entry name" value="Vaccinia Virus protein VP39"/>
    <property type="match status" value="1"/>
</dbReference>
<dbReference type="InterPro" id="IPR029063">
    <property type="entry name" value="SAM-dependent_MTases_sf"/>
</dbReference>
<feature type="domain" description="Methyltransferase" evidence="2">
    <location>
        <begin position="51"/>
        <end position="149"/>
    </location>
</feature>
<keyword evidence="4" id="KW-1185">Reference proteome</keyword>